<evidence type="ECO:0000313" key="1">
    <source>
        <dbReference type="EMBL" id="VDI35148.1"/>
    </source>
</evidence>
<keyword evidence="2" id="KW-1185">Reference proteome</keyword>
<organism evidence="1 2">
    <name type="scientific">Mytilus galloprovincialis</name>
    <name type="common">Mediterranean mussel</name>
    <dbReference type="NCBI Taxonomy" id="29158"/>
    <lineage>
        <taxon>Eukaryota</taxon>
        <taxon>Metazoa</taxon>
        <taxon>Spiralia</taxon>
        <taxon>Lophotrochozoa</taxon>
        <taxon>Mollusca</taxon>
        <taxon>Bivalvia</taxon>
        <taxon>Autobranchia</taxon>
        <taxon>Pteriomorphia</taxon>
        <taxon>Mytilida</taxon>
        <taxon>Mytiloidea</taxon>
        <taxon>Mytilidae</taxon>
        <taxon>Mytilinae</taxon>
        <taxon>Mytilus</taxon>
    </lineage>
</organism>
<proteinExistence type="predicted"/>
<reference evidence="1" key="1">
    <citation type="submission" date="2018-11" db="EMBL/GenBank/DDBJ databases">
        <authorList>
            <person name="Alioto T."/>
            <person name="Alioto T."/>
        </authorList>
    </citation>
    <scope>NUCLEOTIDE SEQUENCE</scope>
</reference>
<dbReference type="Proteomes" id="UP000596742">
    <property type="component" value="Unassembled WGS sequence"/>
</dbReference>
<accession>A0A8B6EJC8</accession>
<evidence type="ECO:0008006" key="3">
    <source>
        <dbReference type="Google" id="ProtNLM"/>
    </source>
</evidence>
<protein>
    <recommendedName>
        <fullName evidence="3">DZIP3-like HEPN domain-containing protein</fullName>
    </recommendedName>
</protein>
<dbReference type="EMBL" id="UYJE01005214">
    <property type="protein sequence ID" value="VDI35148.1"/>
    <property type="molecule type" value="Genomic_DNA"/>
</dbReference>
<dbReference type="AlphaFoldDB" id="A0A8B6EJC8"/>
<comment type="caution">
    <text evidence="1">The sequence shown here is derived from an EMBL/GenBank/DDBJ whole genome shotgun (WGS) entry which is preliminary data.</text>
</comment>
<dbReference type="OrthoDB" id="5958466at2759"/>
<sequence length="235" mass="27265">MTAEINTIIGTRFKMSNVTFEQKWSCGISSTKPECAILMNNFSKEPMTEYRCRRCNENHTFIDEWSEQQNKTPGIAEVSENVPRSNPYTESSSQSQTTGISTKIFYLYSELRNINKHIPTNRWGGNWQNIQITDIAIGDDIERIQLTRNELQHSRTFVLDDTCFNELLNIIVGIVNRFDQHNKPAKLYKFHLNEILAKTVSSEEVKVLQQLIKNEIELGMAVEFEIEHRLNILPH</sequence>
<name>A0A8B6EJC8_MYTGA</name>
<gene>
    <name evidence="1" type="ORF">MGAL_10B061275</name>
</gene>
<evidence type="ECO:0000313" key="2">
    <source>
        <dbReference type="Proteomes" id="UP000596742"/>
    </source>
</evidence>